<evidence type="ECO:0000313" key="6">
    <source>
        <dbReference type="Proteomes" id="UP000242763"/>
    </source>
</evidence>
<protein>
    <submittedName>
        <fullName evidence="5">DNA-binding transcriptional regulator, MarR family</fullName>
    </submittedName>
</protein>
<dbReference type="Proteomes" id="UP000242763">
    <property type="component" value="Unassembled WGS sequence"/>
</dbReference>
<dbReference type="OrthoDB" id="8228089at2"/>
<dbReference type="PRINTS" id="PR00598">
    <property type="entry name" value="HTHMARR"/>
</dbReference>
<dbReference type="InterPro" id="IPR036390">
    <property type="entry name" value="WH_DNA-bd_sf"/>
</dbReference>
<evidence type="ECO:0000259" key="4">
    <source>
        <dbReference type="PROSITE" id="PS50995"/>
    </source>
</evidence>
<keyword evidence="2 5" id="KW-0238">DNA-binding</keyword>
<dbReference type="Pfam" id="PF01047">
    <property type="entry name" value="MarR"/>
    <property type="match status" value="1"/>
</dbReference>
<name>A0A1I3LRV5_9HYPH</name>
<dbReference type="GO" id="GO:0003700">
    <property type="term" value="F:DNA-binding transcription factor activity"/>
    <property type="evidence" value="ECO:0007669"/>
    <property type="project" value="InterPro"/>
</dbReference>
<dbReference type="RefSeq" id="WP_091520677.1">
    <property type="nucleotide sequence ID" value="NZ_FORF01000007.1"/>
</dbReference>
<dbReference type="STRING" id="1121003.SAMN03080618_01594"/>
<dbReference type="PROSITE" id="PS50995">
    <property type="entry name" value="HTH_MARR_2"/>
    <property type="match status" value="1"/>
</dbReference>
<dbReference type="Gene3D" id="1.10.10.10">
    <property type="entry name" value="Winged helix-like DNA-binding domain superfamily/Winged helix DNA-binding domain"/>
    <property type="match status" value="1"/>
</dbReference>
<gene>
    <name evidence="5" type="ORF">SAMN03080618_01594</name>
</gene>
<dbReference type="EMBL" id="FORF01000007">
    <property type="protein sequence ID" value="SFI87462.1"/>
    <property type="molecule type" value="Genomic_DNA"/>
</dbReference>
<keyword evidence="6" id="KW-1185">Reference proteome</keyword>
<dbReference type="AlphaFoldDB" id="A0A1I3LRV5"/>
<dbReference type="SMART" id="SM00347">
    <property type="entry name" value="HTH_MARR"/>
    <property type="match status" value="1"/>
</dbReference>
<reference evidence="6" key="1">
    <citation type="submission" date="2016-10" db="EMBL/GenBank/DDBJ databases">
        <authorList>
            <person name="Varghese N."/>
            <person name="Submissions S."/>
        </authorList>
    </citation>
    <scope>NUCLEOTIDE SEQUENCE [LARGE SCALE GENOMIC DNA]</scope>
    <source>
        <strain evidence="6">DSM 21857</strain>
    </source>
</reference>
<evidence type="ECO:0000313" key="5">
    <source>
        <dbReference type="EMBL" id="SFI87462.1"/>
    </source>
</evidence>
<dbReference type="InterPro" id="IPR000835">
    <property type="entry name" value="HTH_MarR-typ"/>
</dbReference>
<accession>A0A1I3LRV5</accession>
<dbReference type="GO" id="GO:0003677">
    <property type="term" value="F:DNA binding"/>
    <property type="evidence" value="ECO:0007669"/>
    <property type="project" value="UniProtKB-KW"/>
</dbReference>
<feature type="domain" description="HTH marR-type" evidence="4">
    <location>
        <begin position="15"/>
        <end position="147"/>
    </location>
</feature>
<keyword evidence="3" id="KW-0804">Transcription</keyword>
<dbReference type="PANTHER" id="PTHR42756:SF1">
    <property type="entry name" value="TRANSCRIPTIONAL REPRESSOR OF EMRAB OPERON"/>
    <property type="match status" value="1"/>
</dbReference>
<evidence type="ECO:0000256" key="2">
    <source>
        <dbReference type="ARBA" id="ARBA00023125"/>
    </source>
</evidence>
<sequence length="152" mass="17357">MDARSDSSVSLGRLGHDLGYLLRQAQIRVYERYFHQCAEFRVKPGEFSVLWAIGNNPGIRQSLLCQYLVIKRSHMTKLVRALEDQGYVERRIPDDDRRGVELSLTSEGQQAVDAMSQWFFAFEDSLGSGMSPAERDHFTALLHKFIETTTAD</sequence>
<organism evidence="5 6">
    <name type="scientific">Aquamicrobium aerolatum DSM 21857</name>
    <dbReference type="NCBI Taxonomy" id="1121003"/>
    <lineage>
        <taxon>Bacteria</taxon>
        <taxon>Pseudomonadati</taxon>
        <taxon>Pseudomonadota</taxon>
        <taxon>Alphaproteobacteria</taxon>
        <taxon>Hyphomicrobiales</taxon>
        <taxon>Phyllobacteriaceae</taxon>
        <taxon>Aerobium</taxon>
    </lineage>
</organism>
<keyword evidence="1" id="KW-0805">Transcription regulation</keyword>
<dbReference type="PANTHER" id="PTHR42756">
    <property type="entry name" value="TRANSCRIPTIONAL REGULATOR, MARR"/>
    <property type="match status" value="1"/>
</dbReference>
<dbReference type="SUPFAM" id="SSF46785">
    <property type="entry name" value="Winged helix' DNA-binding domain"/>
    <property type="match status" value="1"/>
</dbReference>
<dbReference type="InterPro" id="IPR036388">
    <property type="entry name" value="WH-like_DNA-bd_sf"/>
</dbReference>
<evidence type="ECO:0000256" key="3">
    <source>
        <dbReference type="ARBA" id="ARBA00023163"/>
    </source>
</evidence>
<proteinExistence type="predicted"/>
<evidence type="ECO:0000256" key="1">
    <source>
        <dbReference type="ARBA" id="ARBA00023015"/>
    </source>
</evidence>